<dbReference type="EMBL" id="MDTU01000001">
    <property type="protein sequence ID" value="ODN43030.1"/>
    <property type="molecule type" value="Genomic_DNA"/>
</dbReference>
<dbReference type="SUPFAM" id="SSF46689">
    <property type="entry name" value="Homeodomain-like"/>
    <property type="match status" value="2"/>
</dbReference>
<evidence type="ECO:0000256" key="1">
    <source>
        <dbReference type="ARBA" id="ARBA00023015"/>
    </source>
</evidence>
<dbReference type="SUPFAM" id="SSF55136">
    <property type="entry name" value="Probable bacterial effector-binding domain"/>
    <property type="match status" value="1"/>
</dbReference>
<dbReference type="InterPro" id="IPR011256">
    <property type="entry name" value="Reg_factor_effector_dom_sf"/>
</dbReference>
<keyword evidence="2" id="KW-0238">DNA-binding</keyword>
<dbReference type="Gene3D" id="3.20.80.10">
    <property type="entry name" value="Regulatory factor, effector binding domain"/>
    <property type="match status" value="1"/>
</dbReference>
<dbReference type="Pfam" id="PF12833">
    <property type="entry name" value="HTH_18"/>
    <property type="match status" value="1"/>
</dbReference>
<dbReference type="InterPro" id="IPR018062">
    <property type="entry name" value="HTH_AraC-typ_CS"/>
</dbReference>
<keyword evidence="1" id="KW-0805">Transcription regulation</keyword>
<dbReference type="PANTHER" id="PTHR40055:SF1">
    <property type="entry name" value="TRANSCRIPTIONAL REGULATOR YGIV-RELATED"/>
    <property type="match status" value="1"/>
</dbReference>
<keyword evidence="3" id="KW-0804">Transcription</keyword>
<dbReference type="Proteomes" id="UP000094329">
    <property type="component" value="Unassembled WGS sequence"/>
</dbReference>
<dbReference type="PANTHER" id="PTHR40055">
    <property type="entry name" value="TRANSCRIPTIONAL REGULATOR YGIV-RELATED"/>
    <property type="match status" value="1"/>
</dbReference>
<evidence type="ECO:0000259" key="4">
    <source>
        <dbReference type="PROSITE" id="PS01124"/>
    </source>
</evidence>
<evidence type="ECO:0000256" key="2">
    <source>
        <dbReference type="ARBA" id="ARBA00023125"/>
    </source>
</evidence>
<dbReference type="RefSeq" id="WP_069312827.1">
    <property type="nucleotide sequence ID" value="NZ_MDTU01000001.1"/>
</dbReference>
<dbReference type="InterPro" id="IPR029442">
    <property type="entry name" value="GyrI-like"/>
</dbReference>
<dbReference type="Pfam" id="PF06445">
    <property type="entry name" value="GyrI-like"/>
    <property type="match status" value="1"/>
</dbReference>
<dbReference type="PRINTS" id="PR00032">
    <property type="entry name" value="HTHARAC"/>
</dbReference>
<dbReference type="InterPro" id="IPR009057">
    <property type="entry name" value="Homeodomain-like_sf"/>
</dbReference>
<dbReference type="InterPro" id="IPR020449">
    <property type="entry name" value="Tscrpt_reg_AraC-type_HTH"/>
</dbReference>
<sequence length="286" mass="33393">MSERAAKKYTSRMNEVFRYINEHLYEELTVEQLAEVANFSKYHFHRQFCEYAGINVFQLIRLMRLKRASYQLVFNKQCKVIDIALDAGFENPESFSRAFKKAFGQTPTQFRQQPKWQPWLEKYILPEIKREQVMQVDIIDFKKTAIIAIEHHGTPELINDTASRFLSWIAENKLPVRKAGYYGIAYNDPNLTAPEDFRFDFGLVTAGRVKEENNIINKVIPAGRCARVRHLGSHDHIGDSVRALYGKWLPGSGEELRDFPCFFNYLNMITDVAEHELMTDIYLPLK</sequence>
<dbReference type="SMART" id="SM00342">
    <property type="entry name" value="HTH_ARAC"/>
    <property type="match status" value="1"/>
</dbReference>
<dbReference type="InterPro" id="IPR010499">
    <property type="entry name" value="AraC_E-bd"/>
</dbReference>
<dbReference type="Gene3D" id="1.10.10.60">
    <property type="entry name" value="Homeodomain-like"/>
    <property type="match status" value="2"/>
</dbReference>
<dbReference type="SMART" id="SM00871">
    <property type="entry name" value="AraC_E_bind"/>
    <property type="match status" value="1"/>
</dbReference>
<proteinExistence type="predicted"/>
<name>A0ABX3A6F9_9GAMM</name>
<organism evidence="5 6">
    <name type="scientific">Piscirickettsia litoralis</name>
    <dbReference type="NCBI Taxonomy" id="1891921"/>
    <lineage>
        <taxon>Bacteria</taxon>
        <taxon>Pseudomonadati</taxon>
        <taxon>Pseudomonadota</taxon>
        <taxon>Gammaproteobacteria</taxon>
        <taxon>Thiotrichales</taxon>
        <taxon>Piscirickettsiaceae</taxon>
        <taxon>Piscirickettsia</taxon>
    </lineage>
</organism>
<comment type="caution">
    <text evidence="5">The sequence shown here is derived from an EMBL/GenBank/DDBJ whole genome shotgun (WGS) entry which is preliminary data.</text>
</comment>
<keyword evidence="6" id="KW-1185">Reference proteome</keyword>
<dbReference type="InterPro" id="IPR018060">
    <property type="entry name" value="HTH_AraC"/>
</dbReference>
<evidence type="ECO:0000313" key="5">
    <source>
        <dbReference type="EMBL" id="ODN43030.1"/>
    </source>
</evidence>
<evidence type="ECO:0000313" key="6">
    <source>
        <dbReference type="Proteomes" id="UP000094329"/>
    </source>
</evidence>
<protein>
    <submittedName>
        <fullName evidence="5">AraC family transcriptional regulator</fullName>
    </submittedName>
</protein>
<accession>A0ABX3A6F9</accession>
<dbReference type="InterPro" id="IPR050908">
    <property type="entry name" value="SmbC-like"/>
</dbReference>
<feature type="domain" description="HTH araC/xylS-type" evidence="4">
    <location>
        <begin position="14"/>
        <end position="113"/>
    </location>
</feature>
<dbReference type="PROSITE" id="PS01124">
    <property type="entry name" value="HTH_ARAC_FAMILY_2"/>
    <property type="match status" value="1"/>
</dbReference>
<evidence type="ECO:0000256" key="3">
    <source>
        <dbReference type="ARBA" id="ARBA00023163"/>
    </source>
</evidence>
<reference evidence="5 6" key="1">
    <citation type="submission" date="2016-08" db="EMBL/GenBank/DDBJ databases">
        <title>Draft genome sequence of Candidatus Piscirickettsia litoralis, from seawater.</title>
        <authorList>
            <person name="Wan X."/>
            <person name="Lee A.J."/>
            <person name="Hou S."/>
            <person name="Donachie S.P."/>
        </authorList>
    </citation>
    <scope>NUCLEOTIDE SEQUENCE [LARGE SCALE GENOMIC DNA]</scope>
    <source>
        <strain evidence="5 6">Y2</strain>
    </source>
</reference>
<dbReference type="PROSITE" id="PS00041">
    <property type="entry name" value="HTH_ARAC_FAMILY_1"/>
    <property type="match status" value="1"/>
</dbReference>
<gene>
    <name evidence="5" type="ORF">BGC07_09005</name>
</gene>